<evidence type="ECO:0000313" key="10">
    <source>
        <dbReference type="Proteomes" id="UP001597120"/>
    </source>
</evidence>
<sequence>MSGGSRWKTWLPPVGAALLFLIVWQLSTMWFDVQKWILPGPIQIVQEGITQWPRVWMHTTTTIQLTLIGFASGIGIGLITAIFLHQFPWIKRALYPFLILTQNIPIIALAPLLLIWFGLGLFPRIIIIIIVCFFPVTISTLNGLRLTDANMLKFMAMSGASKRQTFWKLELPHAIPSLFSGLKISATYSVMAAFIAEWLSASEGIGTYMRTANSAFRADRVFIGIIVIVAFSMILFGCIVLLEKWFTRWKTAK</sequence>
<evidence type="ECO:0000256" key="5">
    <source>
        <dbReference type="ARBA" id="ARBA00022989"/>
    </source>
</evidence>
<evidence type="ECO:0000256" key="3">
    <source>
        <dbReference type="ARBA" id="ARBA00022475"/>
    </source>
</evidence>
<keyword evidence="3" id="KW-1003">Cell membrane</keyword>
<evidence type="ECO:0000256" key="2">
    <source>
        <dbReference type="ARBA" id="ARBA00022448"/>
    </source>
</evidence>
<dbReference type="InterPro" id="IPR035906">
    <property type="entry name" value="MetI-like_sf"/>
</dbReference>
<dbReference type="CDD" id="cd06261">
    <property type="entry name" value="TM_PBP2"/>
    <property type="match status" value="1"/>
</dbReference>
<gene>
    <name evidence="9" type="ORF">ACFQ03_15835</name>
</gene>
<dbReference type="Proteomes" id="UP001597120">
    <property type="component" value="Unassembled WGS sequence"/>
</dbReference>
<proteinExistence type="inferred from homology"/>
<feature type="transmembrane region" description="Helical" evidence="7">
    <location>
        <begin position="63"/>
        <end position="85"/>
    </location>
</feature>
<keyword evidence="4 7" id="KW-0812">Transmembrane</keyword>
<feature type="transmembrane region" description="Helical" evidence="7">
    <location>
        <begin position="97"/>
        <end position="119"/>
    </location>
</feature>
<dbReference type="EMBL" id="JBHTIU010000051">
    <property type="protein sequence ID" value="MFD0870625.1"/>
    <property type="molecule type" value="Genomic_DNA"/>
</dbReference>
<organism evidence="9 10">
    <name type="scientific">Paenibacillus residui</name>
    <dbReference type="NCBI Taxonomy" id="629724"/>
    <lineage>
        <taxon>Bacteria</taxon>
        <taxon>Bacillati</taxon>
        <taxon>Bacillota</taxon>
        <taxon>Bacilli</taxon>
        <taxon>Bacillales</taxon>
        <taxon>Paenibacillaceae</taxon>
        <taxon>Paenibacillus</taxon>
    </lineage>
</organism>
<protein>
    <submittedName>
        <fullName evidence="9">ABC transporter permease</fullName>
    </submittedName>
</protein>
<keyword evidence="6 7" id="KW-0472">Membrane</keyword>
<dbReference type="SUPFAM" id="SSF161098">
    <property type="entry name" value="MetI-like"/>
    <property type="match status" value="1"/>
</dbReference>
<comment type="caution">
    <text evidence="9">The sequence shown here is derived from an EMBL/GenBank/DDBJ whole genome shotgun (WGS) entry which is preliminary data.</text>
</comment>
<comment type="similarity">
    <text evidence="7">Belongs to the binding-protein-dependent transport system permease family.</text>
</comment>
<evidence type="ECO:0000313" key="9">
    <source>
        <dbReference type="EMBL" id="MFD0870625.1"/>
    </source>
</evidence>
<dbReference type="RefSeq" id="WP_379289335.1">
    <property type="nucleotide sequence ID" value="NZ_JBHTIU010000051.1"/>
</dbReference>
<comment type="subcellular location">
    <subcellularLocation>
        <location evidence="1 7">Cell membrane</location>
        <topology evidence="1 7">Multi-pass membrane protein</topology>
    </subcellularLocation>
</comment>
<feature type="transmembrane region" description="Helical" evidence="7">
    <location>
        <begin position="221"/>
        <end position="242"/>
    </location>
</feature>
<dbReference type="InterPro" id="IPR000515">
    <property type="entry name" value="MetI-like"/>
</dbReference>
<evidence type="ECO:0000256" key="1">
    <source>
        <dbReference type="ARBA" id="ARBA00004651"/>
    </source>
</evidence>
<evidence type="ECO:0000259" key="8">
    <source>
        <dbReference type="PROSITE" id="PS50928"/>
    </source>
</evidence>
<dbReference type="PANTHER" id="PTHR30151">
    <property type="entry name" value="ALKANE SULFONATE ABC TRANSPORTER-RELATED, MEMBRANE SUBUNIT"/>
    <property type="match status" value="1"/>
</dbReference>
<feature type="domain" description="ABC transmembrane type-1" evidence="8">
    <location>
        <begin position="59"/>
        <end position="244"/>
    </location>
</feature>
<name>A0ABW3DBP4_9BACL</name>
<feature type="transmembrane region" description="Helical" evidence="7">
    <location>
        <begin position="125"/>
        <end position="144"/>
    </location>
</feature>
<dbReference type="PANTHER" id="PTHR30151:SF20">
    <property type="entry name" value="ABC TRANSPORTER PERMEASE PROTEIN HI_0355-RELATED"/>
    <property type="match status" value="1"/>
</dbReference>
<keyword evidence="2 7" id="KW-0813">Transport</keyword>
<feature type="transmembrane region" description="Helical" evidence="7">
    <location>
        <begin position="12"/>
        <end position="31"/>
    </location>
</feature>
<evidence type="ECO:0000256" key="7">
    <source>
        <dbReference type="RuleBase" id="RU363032"/>
    </source>
</evidence>
<dbReference type="Pfam" id="PF00528">
    <property type="entry name" value="BPD_transp_1"/>
    <property type="match status" value="1"/>
</dbReference>
<keyword evidence="10" id="KW-1185">Reference proteome</keyword>
<keyword evidence="5 7" id="KW-1133">Transmembrane helix</keyword>
<accession>A0ABW3DBP4</accession>
<evidence type="ECO:0000256" key="4">
    <source>
        <dbReference type="ARBA" id="ARBA00022692"/>
    </source>
</evidence>
<dbReference type="Gene3D" id="1.10.3720.10">
    <property type="entry name" value="MetI-like"/>
    <property type="match status" value="1"/>
</dbReference>
<evidence type="ECO:0000256" key="6">
    <source>
        <dbReference type="ARBA" id="ARBA00023136"/>
    </source>
</evidence>
<reference evidence="10" key="1">
    <citation type="journal article" date="2019" name="Int. J. Syst. Evol. Microbiol.">
        <title>The Global Catalogue of Microorganisms (GCM) 10K type strain sequencing project: providing services to taxonomists for standard genome sequencing and annotation.</title>
        <authorList>
            <consortium name="The Broad Institute Genomics Platform"/>
            <consortium name="The Broad Institute Genome Sequencing Center for Infectious Disease"/>
            <person name="Wu L."/>
            <person name="Ma J."/>
        </authorList>
    </citation>
    <scope>NUCLEOTIDE SEQUENCE [LARGE SCALE GENOMIC DNA]</scope>
    <source>
        <strain evidence="10">CCUG 57263</strain>
    </source>
</reference>
<dbReference type="PROSITE" id="PS50928">
    <property type="entry name" value="ABC_TM1"/>
    <property type="match status" value="1"/>
</dbReference>
<feature type="transmembrane region" description="Helical" evidence="7">
    <location>
        <begin position="178"/>
        <end position="201"/>
    </location>
</feature>